<dbReference type="EMBL" id="CP159218">
    <property type="protein sequence ID" value="XCG63607.1"/>
    <property type="molecule type" value="Genomic_DNA"/>
</dbReference>
<dbReference type="Gene3D" id="3.30.465.10">
    <property type="match status" value="1"/>
</dbReference>
<name>A0AAU8DP91_9ACTN</name>
<protein>
    <submittedName>
        <fullName evidence="8">FAD-binding oxidoreductase</fullName>
    </submittedName>
</protein>
<gene>
    <name evidence="8" type="ORF">ABLG96_20870</name>
</gene>
<dbReference type="GO" id="GO:0016491">
    <property type="term" value="F:oxidoreductase activity"/>
    <property type="evidence" value="ECO:0007669"/>
    <property type="project" value="UniProtKB-KW"/>
</dbReference>
<dbReference type="RefSeq" id="WP_353649222.1">
    <property type="nucleotide sequence ID" value="NZ_CP159218.1"/>
</dbReference>
<evidence type="ECO:0000256" key="3">
    <source>
        <dbReference type="ARBA" id="ARBA00022630"/>
    </source>
</evidence>
<proteinExistence type="inferred from homology"/>
<dbReference type="InterPro" id="IPR050416">
    <property type="entry name" value="FAD-linked_Oxidoreductase"/>
</dbReference>
<feature type="compositionally biased region" description="Basic residues" evidence="6">
    <location>
        <begin position="267"/>
        <end position="277"/>
    </location>
</feature>
<dbReference type="PANTHER" id="PTHR42973:SF39">
    <property type="entry name" value="FAD-BINDING PCMH-TYPE DOMAIN-CONTAINING PROTEIN"/>
    <property type="match status" value="1"/>
</dbReference>
<accession>A0AAU8DP91</accession>
<dbReference type="SUPFAM" id="SSF56176">
    <property type="entry name" value="FAD-binding/transporter-associated domain-like"/>
    <property type="match status" value="1"/>
</dbReference>
<keyword evidence="5" id="KW-0560">Oxidoreductase</keyword>
<dbReference type="GO" id="GO:0071949">
    <property type="term" value="F:FAD binding"/>
    <property type="evidence" value="ECO:0007669"/>
    <property type="project" value="InterPro"/>
</dbReference>
<reference evidence="8" key="1">
    <citation type="submission" date="2024-05" db="EMBL/GenBank/DDBJ databases">
        <authorList>
            <person name="Cai S.Y."/>
            <person name="Jin L.M."/>
            <person name="Li H.R."/>
        </authorList>
    </citation>
    <scope>NUCLEOTIDE SEQUENCE</scope>
    <source>
        <strain evidence="8">A5-74</strain>
    </source>
</reference>
<dbReference type="Gene3D" id="3.40.462.20">
    <property type="match status" value="1"/>
</dbReference>
<evidence type="ECO:0000259" key="7">
    <source>
        <dbReference type="PROSITE" id="PS51387"/>
    </source>
</evidence>
<dbReference type="InterPro" id="IPR036318">
    <property type="entry name" value="FAD-bd_PCMH-like_sf"/>
</dbReference>
<sequence>MAVPTFHEPGSDIYVAATAPRNSSGTQRPAWVARATDAAQVGDIVREAARRGLRILPQATGHGAGGTVGEDTVLLDTSGLSSLTIDAGGHFATAGAGLTWGRVNAAAQEHGLLGLAGSAASVSIAGYTFGGGIGWLSRPHGMASAALRSVDYVDGSGALRNASDDAADALDRAAMFAVRGGGGVGIATALEFDLVAVPELHAGYLLWPVEDLDAVVTAWSAAMTEVGEDVVRRRAGRGRPGRPDRRRAGHPHRRARPRVGAVADARHVHRRRPATPR</sequence>
<dbReference type="Pfam" id="PF01565">
    <property type="entry name" value="FAD_binding_4"/>
    <property type="match status" value="1"/>
</dbReference>
<organism evidence="8">
    <name type="scientific">Nakamurella sp. A5-74</name>
    <dbReference type="NCBI Taxonomy" id="3158264"/>
    <lineage>
        <taxon>Bacteria</taxon>
        <taxon>Bacillati</taxon>
        <taxon>Actinomycetota</taxon>
        <taxon>Actinomycetes</taxon>
        <taxon>Nakamurellales</taxon>
        <taxon>Nakamurellaceae</taxon>
        <taxon>Nakamurella</taxon>
    </lineage>
</organism>
<dbReference type="InterPro" id="IPR016166">
    <property type="entry name" value="FAD-bd_PCMH"/>
</dbReference>
<dbReference type="PROSITE" id="PS51387">
    <property type="entry name" value="FAD_PCMH"/>
    <property type="match status" value="1"/>
</dbReference>
<evidence type="ECO:0000256" key="6">
    <source>
        <dbReference type="SAM" id="MobiDB-lite"/>
    </source>
</evidence>
<evidence type="ECO:0000256" key="2">
    <source>
        <dbReference type="ARBA" id="ARBA00005466"/>
    </source>
</evidence>
<dbReference type="InterPro" id="IPR006094">
    <property type="entry name" value="Oxid_FAD_bind_N"/>
</dbReference>
<dbReference type="PANTHER" id="PTHR42973">
    <property type="entry name" value="BINDING OXIDOREDUCTASE, PUTATIVE (AFU_ORTHOLOGUE AFUA_1G17690)-RELATED"/>
    <property type="match status" value="1"/>
</dbReference>
<dbReference type="InterPro" id="IPR016167">
    <property type="entry name" value="FAD-bd_PCMH_sub1"/>
</dbReference>
<evidence type="ECO:0000256" key="5">
    <source>
        <dbReference type="ARBA" id="ARBA00023002"/>
    </source>
</evidence>
<keyword evidence="3" id="KW-0285">Flavoprotein</keyword>
<evidence type="ECO:0000256" key="4">
    <source>
        <dbReference type="ARBA" id="ARBA00022827"/>
    </source>
</evidence>
<comment type="similarity">
    <text evidence="2">Belongs to the oxygen-dependent FAD-linked oxidoreductase family.</text>
</comment>
<feature type="domain" description="FAD-binding PCMH-type" evidence="7">
    <location>
        <begin position="24"/>
        <end position="197"/>
    </location>
</feature>
<feature type="region of interest" description="Disordered" evidence="6">
    <location>
        <begin position="230"/>
        <end position="277"/>
    </location>
</feature>
<evidence type="ECO:0000313" key="8">
    <source>
        <dbReference type="EMBL" id="XCG63607.1"/>
    </source>
</evidence>
<evidence type="ECO:0000256" key="1">
    <source>
        <dbReference type="ARBA" id="ARBA00001974"/>
    </source>
</evidence>
<feature type="compositionally biased region" description="Basic residues" evidence="6">
    <location>
        <begin position="233"/>
        <end position="257"/>
    </location>
</feature>
<keyword evidence="4" id="KW-0274">FAD</keyword>
<dbReference type="AlphaFoldDB" id="A0AAU8DP91"/>
<comment type="cofactor">
    <cofactor evidence="1">
        <name>FAD</name>
        <dbReference type="ChEBI" id="CHEBI:57692"/>
    </cofactor>
</comment>
<dbReference type="InterPro" id="IPR016169">
    <property type="entry name" value="FAD-bd_PCMH_sub2"/>
</dbReference>
<dbReference type="Gene3D" id="3.30.43.10">
    <property type="entry name" value="Uridine Diphospho-n-acetylenolpyruvylglucosamine Reductase, domain 2"/>
    <property type="match status" value="1"/>
</dbReference>